<dbReference type="EC" id="1.2.1.70" evidence="3 8"/>
<organism evidence="17 18">
    <name type="scientific">Anaerosacchariphilus polymeriproducens</name>
    <dbReference type="NCBI Taxonomy" id="1812858"/>
    <lineage>
        <taxon>Bacteria</taxon>
        <taxon>Bacillati</taxon>
        <taxon>Bacillota</taxon>
        <taxon>Clostridia</taxon>
        <taxon>Lachnospirales</taxon>
        <taxon>Lachnospiraceae</taxon>
        <taxon>Anaerosacchariphilus</taxon>
    </lineage>
</organism>
<dbReference type="FunFam" id="3.30.460.30:FF:000001">
    <property type="entry name" value="Glutamyl-tRNA reductase"/>
    <property type="match status" value="1"/>
</dbReference>
<dbReference type="PANTHER" id="PTHR43013:SF1">
    <property type="entry name" value="GLUTAMYL-TRNA REDUCTASE"/>
    <property type="match status" value="1"/>
</dbReference>
<dbReference type="HAMAP" id="MF_00087">
    <property type="entry name" value="Glu_tRNA_reductase"/>
    <property type="match status" value="1"/>
</dbReference>
<reference evidence="17 18" key="1">
    <citation type="submission" date="2018-07" db="EMBL/GenBank/DDBJ databases">
        <title>Anaerosacharophilus polymeroproducens gen. nov. sp. nov., an anaerobic bacterium isolated from salt field.</title>
        <authorList>
            <person name="Kim W."/>
            <person name="Yang S.-H."/>
            <person name="Oh J."/>
            <person name="Lee J.-H."/>
            <person name="Kwon K.K."/>
        </authorList>
    </citation>
    <scope>NUCLEOTIDE SEQUENCE [LARGE SCALE GENOMIC DNA]</scope>
    <source>
        <strain evidence="17 18">MCWD5</strain>
    </source>
</reference>
<dbReference type="NCBIfam" id="TIGR01035">
    <property type="entry name" value="hemA"/>
    <property type="match status" value="1"/>
</dbReference>
<dbReference type="Pfam" id="PF05201">
    <property type="entry name" value="GlutR_N"/>
    <property type="match status" value="1"/>
</dbReference>
<dbReference type="InterPro" id="IPR006151">
    <property type="entry name" value="Shikm_DH/Glu-tRNA_Rdtase"/>
</dbReference>
<keyword evidence="18" id="KW-1185">Reference proteome</keyword>
<dbReference type="SUPFAM" id="SSF51735">
    <property type="entry name" value="NAD(P)-binding Rossmann-fold domains"/>
    <property type="match status" value="1"/>
</dbReference>
<comment type="miscellaneous">
    <text evidence="8">During catalysis, the active site Cys acts as a nucleophile attacking the alpha-carbonyl group of tRNA-bound glutamate with the formation of a thioester intermediate between enzyme and glutamate, and the concomitant release of tRNA(Glu). The thioester intermediate is finally reduced by direct hydride transfer from NADPH, to form the product GSA.</text>
</comment>
<evidence type="ECO:0000313" key="18">
    <source>
        <dbReference type="Proteomes" id="UP000255036"/>
    </source>
</evidence>
<name>A0A371AY81_9FIRM</name>
<feature type="domain" description="Quinate/shikimate 5-dehydrogenase/glutamyl-tRNA reductase" evidence="15">
    <location>
        <begin position="178"/>
        <end position="297"/>
    </location>
</feature>
<feature type="active site" description="Nucleophile" evidence="8 9">
    <location>
        <position position="50"/>
    </location>
</feature>
<feature type="domain" description="Glutamyl-tRNA reductase N-terminal" evidence="16">
    <location>
        <begin position="7"/>
        <end position="153"/>
    </location>
</feature>
<evidence type="ECO:0000256" key="3">
    <source>
        <dbReference type="ARBA" id="ARBA00012970"/>
    </source>
</evidence>
<dbReference type="GO" id="GO:0008883">
    <property type="term" value="F:glutamyl-tRNA reductase activity"/>
    <property type="evidence" value="ECO:0007669"/>
    <property type="project" value="UniProtKB-UniRule"/>
</dbReference>
<evidence type="ECO:0000259" key="15">
    <source>
        <dbReference type="Pfam" id="PF01488"/>
    </source>
</evidence>
<evidence type="ECO:0000256" key="7">
    <source>
        <dbReference type="ARBA" id="ARBA00047464"/>
    </source>
</evidence>
<feature type="binding site" evidence="8 10">
    <location>
        <position position="107"/>
    </location>
    <ligand>
        <name>substrate</name>
    </ligand>
</feature>
<dbReference type="InterPro" id="IPR036343">
    <property type="entry name" value="GluRdtase_N_sf"/>
</dbReference>
<feature type="binding site" evidence="8 10">
    <location>
        <position position="118"/>
    </location>
    <ligand>
        <name>substrate</name>
    </ligand>
</feature>
<comment type="catalytic activity">
    <reaction evidence="7 8 13">
        <text>(S)-4-amino-5-oxopentanoate + tRNA(Glu) + NADP(+) = L-glutamyl-tRNA(Glu) + NADPH + H(+)</text>
        <dbReference type="Rhea" id="RHEA:12344"/>
        <dbReference type="Rhea" id="RHEA-COMP:9663"/>
        <dbReference type="Rhea" id="RHEA-COMP:9680"/>
        <dbReference type="ChEBI" id="CHEBI:15378"/>
        <dbReference type="ChEBI" id="CHEBI:57501"/>
        <dbReference type="ChEBI" id="CHEBI:57783"/>
        <dbReference type="ChEBI" id="CHEBI:58349"/>
        <dbReference type="ChEBI" id="CHEBI:78442"/>
        <dbReference type="ChEBI" id="CHEBI:78520"/>
        <dbReference type="EC" id="1.2.1.70"/>
    </reaction>
</comment>
<evidence type="ECO:0000256" key="10">
    <source>
        <dbReference type="PIRSR" id="PIRSR000445-2"/>
    </source>
</evidence>
<keyword evidence="4 8" id="KW-0521">NADP</keyword>
<dbReference type="RefSeq" id="WP_115480781.1">
    <property type="nucleotide sequence ID" value="NZ_QRCT01000012.1"/>
</dbReference>
<evidence type="ECO:0000256" key="1">
    <source>
        <dbReference type="ARBA" id="ARBA00005059"/>
    </source>
</evidence>
<dbReference type="Proteomes" id="UP000255036">
    <property type="component" value="Unassembled WGS sequence"/>
</dbReference>
<evidence type="ECO:0000256" key="5">
    <source>
        <dbReference type="ARBA" id="ARBA00023002"/>
    </source>
</evidence>
<proteinExistence type="inferred from homology"/>
<evidence type="ECO:0000259" key="14">
    <source>
        <dbReference type="Pfam" id="PF00745"/>
    </source>
</evidence>
<dbReference type="UniPathway" id="UPA00251">
    <property type="reaction ID" value="UER00316"/>
</dbReference>
<dbReference type="AlphaFoldDB" id="A0A371AY81"/>
<evidence type="ECO:0000256" key="13">
    <source>
        <dbReference type="RuleBase" id="RU000584"/>
    </source>
</evidence>
<evidence type="ECO:0000256" key="9">
    <source>
        <dbReference type="PIRSR" id="PIRSR000445-1"/>
    </source>
</evidence>
<dbReference type="SUPFAM" id="SSF69742">
    <property type="entry name" value="Glutamyl tRNA-reductase catalytic, N-terminal domain"/>
    <property type="match status" value="1"/>
</dbReference>
<evidence type="ECO:0000256" key="2">
    <source>
        <dbReference type="ARBA" id="ARBA00005916"/>
    </source>
</evidence>
<feature type="domain" description="Tetrapyrrole biosynthesis glutamyl-tRNA reductase dimerisation" evidence="14">
    <location>
        <begin position="311"/>
        <end position="407"/>
    </location>
</feature>
<evidence type="ECO:0000256" key="8">
    <source>
        <dbReference type="HAMAP-Rule" id="MF_00087"/>
    </source>
</evidence>
<keyword evidence="5 8" id="KW-0560">Oxidoreductase</keyword>
<dbReference type="GO" id="GO:0050661">
    <property type="term" value="F:NADP binding"/>
    <property type="evidence" value="ECO:0007669"/>
    <property type="project" value="InterPro"/>
</dbReference>
<keyword evidence="6 8" id="KW-0627">Porphyrin biosynthesis</keyword>
<dbReference type="PANTHER" id="PTHR43013">
    <property type="entry name" value="GLUTAMYL-TRNA REDUCTASE"/>
    <property type="match status" value="1"/>
</dbReference>
<feature type="binding site" evidence="8 10">
    <location>
        <begin position="49"/>
        <end position="52"/>
    </location>
    <ligand>
        <name>substrate</name>
    </ligand>
</feature>
<dbReference type="SUPFAM" id="SSF69075">
    <property type="entry name" value="Glutamyl tRNA-reductase dimerization domain"/>
    <property type="match status" value="1"/>
</dbReference>
<dbReference type="InterPro" id="IPR015895">
    <property type="entry name" value="4pyrrol_synth_GluRdtase_N"/>
</dbReference>
<evidence type="ECO:0000313" key="17">
    <source>
        <dbReference type="EMBL" id="RDU24548.1"/>
    </source>
</evidence>
<feature type="site" description="Important for activity" evidence="8 12">
    <location>
        <position position="97"/>
    </location>
</feature>
<accession>A0A371AY81</accession>
<gene>
    <name evidence="8 17" type="primary">hemA</name>
    <name evidence="17" type="ORF">DWV06_03540</name>
</gene>
<dbReference type="Pfam" id="PF00745">
    <property type="entry name" value="GlutR_dimer"/>
    <property type="match status" value="1"/>
</dbReference>
<protein>
    <recommendedName>
        <fullName evidence="3 8">Glutamyl-tRNA reductase</fullName>
        <shortName evidence="8">GluTR</shortName>
        <ecNumber evidence="3 8">1.2.1.70</ecNumber>
    </recommendedName>
</protein>
<evidence type="ECO:0000256" key="4">
    <source>
        <dbReference type="ARBA" id="ARBA00022857"/>
    </source>
</evidence>
<comment type="domain">
    <text evidence="8">Possesses an unusual extended V-shaped dimeric structure with each monomer consisting of three distinct domains arranged along a curved 'spinal' alpha-helix. The N-terminal catalytic domain specifically recognizes the glutamate moiety of the substrate. The second domain is the NADPH-binding domain, and the third C-terminal domain is responsible for dimerization.</text>
</comment>
<dbReference type="Pfam" id="PF01488">
    <property type="entry name" value="Shikimate_DH"/>
    <property type="match status" value="1"/>
</dbReference>
<feature type="binding site" evidence="8 11">
    <location>
        <begin position="187"/>
        <end position="192"/>
    </location>
    <ligand>
        <name>NADP(+)</name>
        <dbReference type="ChEBI" id="CHEBI:58349"/>
    </ligand>
</feature>
<dbReference type="InterPro" id="IPR036453">
    <property type="entry name" value="GluRdtase_dimer_dom_sf"/>
</dbReference>
<dbReference type="InterPro" id="IPR036291">
    <property type="entry name" value="NAD(P)-bd_dom_sf"/>
</dbReference>
<dbReference type="OrthoDB" id="110209at2"/>
<evidence type="ECO:0000256" key="11">
    <source>
        <dbReference type="PIRSR" id="PIRSR000445-3"/>
    </source>
</evidence>
<comment type="function">
    <text evidence="8">Catalyzes the NADPH-dependent reduction of glutamyl-tRNA(Glu) to glutamate 1-semialdehyde (GSA).</text>
</comment>
<comment type="subunit">
    <text evidence="8">Homodimer.</text>
</comment>
<comment type="similarity">
    <text evidence="2 8 13">Belongs to the glutamyl-tRNA reductase family.</text>
</comment>
<dbReference type="GO" id="GO:0019353">
    <property type="term" value="P:protoporphyrinogen IX biosynthetic process from glutamate"/>
    <property type="evidence" value="ECO:0007669"/>
    <property type="project" value="TreeGrafter"/>
</dbReference>
<dbReference type="InterPro" id="IPR000343">
    <property type="entry name" value="4pyrrol_synth_GluRdtase"/>
</dbReference>
<comment type="caution">
    <text evidence="17">The sequence shown here is derived from an EMBL/GenBank/DDBJ whole genome shotgun (WGS) entry which is preliminary data.</text>
</comment>
<evidence type="ECO:0000256" key="12">
    <source>
        <dbReference type="PIRSR" id="PIRSR000445-4"/>
    </source>
</evidence>
<comment type="pathway">
    <text evidence="1 8 13">Porphyrin-containing compound metabolism; protoporphyrin-IX biosynthesis; 5-aminolevulinate from L-glutamyl-tRNA(Glu): step 1/2.</text>
</comment>
<dbReference type="InterPro" id="IPR015896">
    <property type="entry name" value="4pyrrol_synth_GluRdtase_dimer"/>
</dbReference>
<evidence type="ECO:0000256" key="6">
    <source>
        <dbReference type="ARBA" id="ARBA00023244"/>
    </source>
</evidence>
<evidence type="ECO:0000259" key="16">
    <source>
        <dbReference type="Pfam" id="PF05201"/>
    </source>
</evidence>
<dbReference type="Gene3D" id="3.40.50.720">
    <property type="entry name" value="NAD(P)-binding Rossmann-like Domain"/>
    <property type="match status" value="1"/>
</dbReference>
<sequence>MNICMAGIDHNHATIDVRELFAFTQKNKLTFLAQLNKMDGIQGCIILSTCNRMELWASVKDDFKGSLYEILCQVKEIAPKQYRGYFCELRGKEAVNHLFHLACGLKSQIMGEDQIVTQVGEALSFARENQFSDSILEVLFRKAVTAGKKVKTEVIFPKGNESSINQAIHKLKSQRLVIRNKNCMVIGNGQMGKIAAQAFVEAGANVFVTIRQYRHGCVEIPKDCMGISYSDREEYLPICDYIVSATTSPHQTVTKCMLEKYQPGRSQILIDLAVPRDIDMQVVQIEGITLMNIDDFKTSEQDAAMKIAVDKAEKILKVQIEEFYQWLGGHKVMPRIQYIKEEAVNDLNLRIEKSLKSCSLEDAEKLNLIQTISKAADKVVNKMIFSLRDDLREEEFISCIDSWEQLYEES</sequence>
<feature type="binding site" evidence="8 10">
    <location>
        <begin position="112"/>
        <end position="114"/>
    </location>
    <ligand>
        <name>substrate</name>
    </ligand>
</feature>
<dbReference type="Gene3D" id="3.30.460.30">
    <property type="entry name" value="Glutamyl-tRNA reductase, N-terminal domain"/>
    <property type="match status" value="1"/>
</dbReference>
<dbReference type="EMBL" id="QRCT01000012">
    <property type="protein sequence ID" value="RDU24548.1"/>
    <property type="molecule type" value="Genomic_DNA"/>
</dbReference>
<dbReference type="PIRSF" id="PIRSF000445">
    <property type="entry name" value="4pyrrol_synth_GluRdtase"/>
    <property type="match status" value="1"/>
</dbReference>